<dbReference type="PANTHER" id="PTHR43806">
    <property type="entry name" value="PEPTIDASE S8"/>
    <property type="match status" value="1"/>
</dbReference>
<dbReference type="STRING" id="1817756.A2140_03805"/>
<dbReference type="CDD" id="cd00102">
    <property type="entry name" value="IPT"/>
    <property type="match status" value="1"/>
</dbReference>
<dbReference type="PRINTS" id="PR00723">
    <property type="entry name" value="SUBTILISIN"/>
</dbReference>
<feature type="domain" description="IPT/TIG" evidence="8">
    <location>
        <begin position="23"/>
        <end position="107"/>
    </location>
</feature>
<dbReference type="SUPFAM" id="SSF81296">
    <property type="entry name" value="E set domains"/>
    <property type="match status" value="1"/>
</dbReference>
<dbReference type="Pfam" id="PF01833">
    <property type="entry name" value="TIG"/>
    <property type="match status" value="1"/>
</dbReference>
<feature type="active site" description="Charge relay system" evidence="5">
    <location>
        <position position="300"/>
    </location>
</feature>
<dbReference type="InterPro" id="IPR015500">
    <property type="entry name" value="Peptidase_S8_subtilisin-rel"/>
</dbReference>
<dbReference type="Proteomes" id="UP000178379">
    <property type="component" value="Unassembled WGS sequence"/>
</dbReference>
<dbReference type="InterPro" id="IPR014756">
    <property type="entry name" value="Ig_E-set"/>
</dbReference>
<evidence type="ECO:0000259" key="8">
    <source>
        <dbReference type="Pfam" id="PF01833"/>
    </source>
</evidence>
<accession>A0A1F6T3F3</accession>
<dbReference type="InterPro" id="IPR013783">
    <property type="entry name" value="Ig-like_fold"/>
</dbReference>
<evidence type="ECO:0000256" key="2">
    <source>
        <dbReference type="ARBA" id="ARBA00022670"/>
    </source>
</evidence>
<dbReference type="AlphaFoldDB" id="A0A1F6T3F3"/>
<feature type="active site" description="Charge relay system" evidence="5">
    <location>
        <position position="332"/>
    </location>
</feature>
<comment type="similarity">
    <text evidence="1 5">Belongs to the peptidase S8 family.</text>
</comment>
<evidence type="ECO:0000256" key="1">
    <source>
        <dbReference type="ARBA" id="ARBA00011073"/>
    </source>
</evidence>
<keyword evidence="3 5" id="KW-0378">Hydrolase</keyword>
<dbReference type="InterPro" id="IPR023828">
    <property type="entry name" value="Peptidase_S8_Ser-AS"/>
</dbReference>
<feature type="compositionally biased region" description="Low complexity" evidence="6">
    <location>
        <begin position="153"/>
        <end position="173"/>
    </location>
</feature>
<keyword evidence="2 5" id="KW-0645">Protease</keyword>
<dbReference type="InterPro" id="IPR002909">
    <property type="entry name" value="IPT_dom"/>
</dbReference>
<dbReference type="Gene3D" id="2.60.40.10">
    <property type="entry name" value="Immunoglobulins"/>
    <property type="match status" value="1"/>
</dbReference>
<protein>
    <recommendedName>
        <fullName evidence="11">Peptidase S8/S53 domain-containing protein</fullName>
    </recommendedName>
</protein>
<feature type="compositionally biased region" description="Pro residues" evidence="6">
    <location>
        <begin position="174"/>
        <end position="185"/>
    </location>
</feature>
<dbReference type="InterPro" id="IPR036852">
    <property type="entry name" value="Peptidase_S8/S53_dom_sf"/>
</dbReference>
<keyword evidence="4 5" id="KW-0720">Serine protease</keyword>
<organism evidence="9 10">
    <name type="scientific">Candidatus Muproteobacteria bacterium RBG_16_62_13</name>
    <dbReference type="NCBI Taxonomy" id="1817756"/>
    <lineage>
        <taxon>Bacteria</taxon>
        <taxon>Pseudomonadati</taxon>
        <taxon>Pseudomonadota</taxon>
        <taxon>Candidatus Muproteobacteria</taxon>
    </lineage>
</organism>
<evidence type="ECO:0000313" key="10">
    <source>
        <dbReference type="Proteomes" id="UP000178379"/>
    </source>
</evidence>
<dbReference type="CDD" id="cd05561">
    <property type="entry name" value="Peptidases_S8_4"/>
    <property type="match status" value="1"/>
</dbReference>
<dbReference type="InterPro" id="IPR050131">
    <property type="entry name" value="Peptidase_S8_subtilisin-like"/>
</dbReference>
<evidence type="ECO:0008006" key="11">
    <source>
        <dbReference type="Google" id="ProtNLM"/>
    </source>
</evidence>
<proteinExistence type="inferred from homology"/>
<name>A0A1F6T3F3_9PROT</name>
<sequence length="504" mass="51465">MPALSLDPVGGVRIQTPVFILLPSISSVSPSCARKGATLTIMGNNFGAQSGRAVALSGPSHVDLVVSSWSNSSIAATVPNTSQVLAGKQYSVGIEKSGHAGWLSNTNVSVTICSELSLLLPGGRLISPVIKPGIAISPGIGAEAGTEGGSDGGAVDPGTAVPAPGGPALLGSQLPPPPADLPPPPPRHDKRSEPGEIVVVSSNMAEAMALQQQAQALGLSVKRRTPLKELGLVVTVLRVPKEVSIGNAIESLRQAQPNIWVDANHRLGLHGADVRFGHRLIGIAKPVTGCGNGIRIGLIDTAVDTKHPALAGQAIVTQSFLTTGVTPASADHGTATAALLVGKPQPNGFSGLVPGAKLYAATVFRHQDDRGADATAESVVKALNWLAGQNVQIINLNFGGQRNLLLEAAIDRLIKRGIVVVVAVGNNGTDQPTFPAAQNGVIAVTAVDENGKIYSKANRGKHVSFAAPGVDVWSAAAGKDGKTYTGTSYAAPFVTAVLAMSRKA</sequence>
<gene>
    <name evidence="9" type="ORF">A2140_03805</name>
</gene>
<evidence type="ECO:0000256" key="4">
    <source>
        <dbReference type="ARBA" id="ARBA00022825"/>
    </source>
</evidence>
<evidence type="ECO:0000256" key="5">
    <source>
        <dbReference type="PROSITE-ProRule" id="PRU01240"/>
    </source>
</evidence>
<dbReference type="GO" id="GO:0004252">
    <property type="term" value="F:serine-type endopeptidase activity"/>
    <property type="evidence" value="ECO:0007669"/>
    <property type="project" value="UniProtKB-UniRule"/>
</dbReference>
<reference evidence="9 10" key="1">
    <citation type="journal article" date="2016" name="Nat. Commun.">
        <title>Thousands of microbial genomes shed light on interconnected biogeochemical processes in an aquifer system.</title>
        <authorList>
            <person name="Anantharaman K."/>
            <person name="Brown C.T."/>
            <person name="Hug L.A."/>
            <person name="Sharon I."/>
            <person name="Castelle C.J."/>
            <person name="Probst A.J."/>
            <person name="Thomas B.C."/>
            <person name="Singh A."/>
            <person name="Wilkins M.J."/>
            <person name="Karaoz U."/>
            <person name="Brodie E.L."/>
            <person name="Williams K.H."/>
            <person name="Hubbard S.S."/>
            <person name="Banfield J.F."/>
        </authorList>
    </citation>
    <scope>NUCLEOTIDE SEQUENCE [LARGE SCALE GENOMIC DNA]</scope>
</reference>
<feature type="region of interest" description="Disordered" evidence="6">
    <location>
        <begin position="141"/>
        <end position="193"/>
    </location>
</feature>
<evidence type="ECO:0000313" key="9">
    <source>
        <dbReference type="EMBL" id="OGI39688.1"/>
    </source>
</evidence>
<dbReference type="SUPFAM" id="SSF52743">
    <property type="entry name" value="Subtilisin-like"/>
    <property type="match status" value="1"/>
</dbReference>
<dbReference type="Gene3D" id="3.40.50.200">
    <property type="entry name" value="Peptidase S8/S53 domain"/>
    <property type="match status" value="1"/>
</dbReference>
<dbReference type="PANTHER" id="PTHR43806:SF11">
    <property type="entry name" value="CEREVISIN-RELATED"/>
    <property type="match status" value="1"/>
</dbReference>
<evidence type="ECO:0000259" key="7">
    <source>
        <dbReference type="Pfam" id="PF00082"/>
    </source>
</evidence>
<dbReference type="GO" id="GO:0006508">
    <property type="term" value="P:proteolysis"/>
    <property type="evidence" value="ECO:0007669"/>
    <property type="project" value="UniProtKB-KW"/>
</dbReference>
<dbReference type="PROSITE" id="PS00138">
    <property type="entry name" value="SUBTILASE_SER"/>
    <property type="match status" value="1"/>
</dbReference>
<feature type="active site" description="Charge relay system" evidence="5">
    <location>
        <position position="488"/>
    </location>
</feature>
<comment type="caution">
    <text evidence="9">The sequence shown here is derived from an EMBL/GenBank/DDBJ whole genome shotgun (WGS) entry which is preliminary data.</text>
</comment>
<dbReference type="Pfam" id="PF00082">
    <property type="entry name" value="Peptidase_S8"/>
    <property type="match status" value="1"/>
</dbReference>
<evidence type="ECO:0000256" key="6">
    <source>
        <dbReference type="SAM" id="MobiDB-lite"/>
    </source>
</evidence>
<dbReference type="EMBL" id="MFSQ01000090">
    <property type="protein sequence ID" value="OGI39688.1"/>
    <property type="molecule type" value="Genomic_DNA"/>
</dbReference>
<evidence type="ECO:0000256" key="3">
    <source>
        <dbReference type="ARBA" id="ARBA00022801"/>
    </source>
</evidence>
<dbReference type="InterPro" id="IPR000209">
    <property type="entry name" value="Peptidase_S8/S53_dom"/>
</dbReference>
<dbReference type="PROSITE" id="PS51892">
    <property type="entry name" value="SUBTILASE"/>
    <property type="match status" value="1"/>
</dbReference>
<feature type="domain" description="Peptidase S8/S53" evidence="7">
    <location>
        <begin position="291"/>
        <end position="501"/>
    </location>
</feature>